<keyword evidence="2" id="KW-1185">Reference proteome</keyword>
<evidence type="ECO:0000313" key="1">
    <source>
        <dbReference type="EMBL" id="KAF3325427.1"/>
    </source>
</evidence>
<reference evidence="1" key="1">
    <citation type="submission" date="2020-01" db="EMBL/GenBank/DDBJ databases">
        <title>Genome sequence of Kobresia littledalei, the first chromosome-level genome in the family Cyperaceae.</title>
        <authorList>
            <person name="Qu G."/>
        </authorList>
    </citation>
    <scope>NUCLEOTIDE SEQUENCE</scope>
    <source>
        <strain evidence="1">C.B.Clarke</strain>
        <tissue evidence="1">Leaf</tissue>
    </source>
</reference>
<sequence length="84" mass="8805">MLCSTSLGILLPPLAASTRSRARVPPSRAGKGRRLIAAMLRLIIAANWNKPSTLDFATSAPTAIIATGPETFSADCALMITNHS</sequence>
<proteinExistence type="predicted"/>
<dbReference type="EMBL" id="SWLB01000020">
    <property type="protein sequence ID" value="KAF3325427.1"/>
    <property type="molecule type" value="Genomic_DNA"/>
</dbReference>
<organism evidence="1 2">
    <name type="scientific">Carex littledalei</name>
    <dbReference type="NCBI Taxonomy" id="544730"/>
    <lineage>
        <taxon>Eukaryota</taxon>
        <taxon>Viridiplantae</taxon>
        <taxon>Streptophyta</taxon>
        <taxon>Embryophyta</taxon>
        <taxon>Tracheophyta</taxon>
        <taxon>Spermatophyta</taxon>
        <taxon>Magnoliopsida</taxon>
        <taxon>Liliopsida</taxon>
        <taxon>Poales</taxon>
        <taxon>Cyperaceae</taxon>
        <taxon>Cyperoideae</taxon>
        <taxon>Cariceae</taxon>
        <taxon>Carex</taxon>
        <taxon>Carex subgen. Euthyceras</taxon>
    </lineage>
</organism>
<comment type="caution">
    <text evidence="1">The sequence shown here is derived from an EMBL/GenBank/DDBJ whole genome shotgun (WGS) entry which is preliminary data.</text>
</comment>
<protein>
    <submittedName>
        <fullName evidence="1">Uncharacterized protein</fullName>
    </submittedName>
</protein>
<accession>A0A833QTQ2</accession>
<evidence type="ECO:0000313" key="2">
    <source>
        <dbReference type="Proteomes" id="UP000623129"/>
    </source>
</evidence>
<gene>
    <name evidence="1" type="ORF">FCM35_KLT10498</name>
</gene>
<dbReference type="AlphaFoldDB" id="A0A833QTQ2"/>
<name>A0A833QTQ2_9POAL</name>
<dbReference type="Proteomes" id="UP000623129">
    <property type="component" value="Unassembled WGS sequence"/>
</dbReference>